<accession>A0A5M8PLW8</accession>
<dbReference type="AlphaFoldDB" id="A0A5M8PLW8"/>
<name>A0A5M8PLW8_9LECA</name>
<evidence type="ECO:0000256" key="1">
    <source>
        <dbReference type="SAM" id="MobiDB-lite"/>
    </source>
</evidence>
<feature type="region of interest" description="Disordered" evidence="1">
    <location>
        <begin position="1"/>
        <end position="35"/>
    </location>
</feature>
<dbReference type="EMBL" id="VXIT01000009">
    <property type="protein sequence ID" value="KAA6410527.1"/>
    <property type="molecule type" value="Genomic_DNA"/>
</dbReference>
<evidence type="ECO:0000313" key="3">
    <source>
        <dbReference type="Proteomes" id="UP000324767"/>
    </source>
</evidence>
<proteinExistence type="predicted"/>
<gene>
    <name evidence="2" type="ORF">FRX48_05949</name>
</gene>
<reference evidence="2 3" key="1">
    <citation type="submission" date="2019-09" db="EMBL/GenBank/DDBJ databases">
        <title>The hologenome of the rock-dwelling lichen Lasallia pustulata.</title>
        <authorList>
            <person name="Greshake Tzovaras B."/>
            <person name="Segers F."/>
            <person name="Bicker A."/>
            <person name="Dal Grande F."/>
            <person name="Otte J."/>
            <person name="Hankeln T."/>
            <person name="Schmitt I."/>
            <person name="Ebersberger I."/>
        </authorList>
    </citation>
    <scope>NUCLEOTIDE SEQUENCE [LARGE SCALE GENOMIC DNA]</scope>
    <source>
        <strain evidence="2">A1-1</strain>
    </source>
</reference>
<feature type="compositionally biased region" description="Gly residues" evidence="1">
    <location>
        <begin position="1"/>
        <end position="15"/>
    </location>
</feature>
<evidence type="ECO:0000313" key="2">
    <source>
        <dbReference type="EMBL" id="KAA6410527.1"/>
    </source>
</evidence>
<dbReference type="Proteomes" id="UP000324767">
    <property type="component" value="Unassembled WGS sequence"/>
</dbReference>
<sequence>MGRGGGGEQVGGEVAGGRADHGAPYAQSPPPLPAIHLTQSKHACRLTSSTAAPTASNELSGTRVPYQGIIPRFSCSPIQRPHDFLPSLPSRQIQVLCGHQR</sequence>
<organism evidence="2 3">
    <name type="scientific">Lasallia pustulata</name>
    <dbReference type="NCBI Taxonomy" id="136370"/>
    <lineage>
        <taxon>Eukaryota</taxon>
        <taxon>Fungi</taxon>
        <taxon>Dikarya</taxon>
        <taxon>Ascomycota</taxon>
        <taxon>Pezizomycotina</taxon>
        <taxon>Lecanoromycetes</taxon>
        <taxon>OSLEUM clade</taxon>
        <taxon>Umbilicariomycetidae</taxon>
        <taxon>Umbilicariales</taxon>
        <taxon>Umbilicariaceae</taxon>
        <taxon>Lasallia</taxon>
    </lineage>
</organism>
<protein>
    <submittedName>
        <fullName evidence="2">Uncharacterized protein</fullName>
    </submittedName>
</protein>
<comment type="caution">
    <text evidence="2">The sequence shown here is derived from an EMBL/GenBank/DDBJ whole genome shotgun (WGS) entry which is preliminary data.</text>
</comment>